<evidence type="ECO:0000256" key="1">
    <source>
        <dbReference type="ARBA" id="ARBA00010164"/>
    </source>
</evidence>
<dbReference type="InterPro" id="IPR017508">
    <property type="entry name" value="HipA_N1"/>
</dbReference>
<evidence type="ECO:0000313" key="6">
    <source>
        <dbReference type="EMBL" id="PTB89546.1"/>
    </source>
</evidence>
<dbReference type="Proteomes" id="UP000242087">
    <property type="component" value="Unassembled WGS sequence"/>
</dbReference>
<evidence type="ECO:0000256" key="2">
    <source>
        <dbReference type="ARBA" id="ARBA00022679"/>
    </source>
</evidence>
<evidence type="ECO:0000256" key="3">
    <source>
        <dbReference type="ARBA" id="ARBA00022777"/>
    </source>
</evidence>
<organism evidence="6 7">
    <name type="scientific">Pseudidiomarina aestuarii</name>
    <dbReference type="NCBI Taxonomy" id="624146"/>
    <lineage>
        <taxon>Bacteria</taxon>
        <taxon>Pseudomonadati</taxon>
        <taxon>Pseudomonadota</taxon>
        <taxon>Gammaproteobacteria</taxon>
        <taxon>Alteromonadales</taxon>
        <taxon>Idiomarinaceae</taxon>
        <taxon>Pseudidiomarina</taxon>
    </lineage>
</organism>
<comment type="caution">
    <text evidence="6">The sequence shown here is derived from an EMBL/GenBank/DDBJ whole genome shotgun (WGS) entry which is preliminary data.</text>
</comment>
<evidence type="ECO:0000259" key="4">
    <source>
        <dbReference type="Pfam" id="PF07804"/>
    </source>
</evidence>
<dbReference type="PANTHER" id="PTHR37419">
    <property type="entry name" value="SERINE/THREONINE-PROTEIN KINASE TOXIN HIPA"/>
    <property type="match status" value="1"/>
</dbReference>
<gene>
    <name evidence="6" type="ORF">C9927_01780</name>
</gene>
<keyword evidence="2" id="KW-0808">Transferase</keyword>
<reference evidence="6 7" key="1">
    <citation type="submission" date="2018-03" db="EMBL/GenBank/DDBJ databases">
        <title>Cross-interface Injection: A General Nanoliter Liquid Handling Method Applied to Single Cells Genome Amplification Automated Nanoliter Liquid Handling Applied to Single Cell Multiple Displacement Amplification.</title>
        <authorList>
            <person name="Yun J."/>
            <person name="Xu P."/>
            <person name="Xu J."/>
            <person name="Dai X."/>
            <person name="Wang Y."/>
            <person name="Zheng X."/>
            <person name="Cao C."/>
            <person name="Yi Q."/>
            <person name="Zhu Y."/>
            <person name="Wang L."/>
            <person name="Dong Z."/>
            <person name="Huang Y."/>
            <person name="Huang L."/>
            <person name="Du W."/>
        </authorList>
    </citation>
    <scope>NUCLEOTIDE SEQUENCE [LARGE SCALE GENOMIC DNA]</scope>
    <source>
        <strain evidence="6 7">A12-4</strain>
    </source>
</reference>
<dbReference type="GO" id="GO:0005829">
    <property type="term" value="C:cytosol"/>
    <property type="evidence" value="ECO:0007669"/>
    <property type="project" value="TreeGrafter"/>
</dbReference>
<evidence type="ECO:0000259" key="5">
    <source>
        <dbReference type="Pfam" id="PF13657"/>
    </source>
</evidence>
<dbReference type="InterPro" id="IPR012893">
    <property type="entry name" value="HipA-like_C"/>
</dbReference>
<feature type="non-terminal residue" evidence="6">
    <location>
        <position position="362"/>
    </location>
</feature>
<name>A0A2T4D6U7_9GAMM</name>
<protein>
    <submittedName>
        <fullName evidence="6">Type II toxin-antitoxin system HipA family toxin</fullName>
    </submittedName>
</protein>
<evidence type="ECO:0000313" key="7">
    <source>
        <dbReference type="Proteomes" id="UP000242087"/>
    </source>
</evidence>
<proteinExistence type="inferred from homology"/>
<feature type="domain" description="HipA-like C-terminal" evidence="4">
    <location>
        <begin position="163"/>
        <end position="357"/>
    </location>
</feature>
<dbReference type="InterPro" id="IPR052028">
    <property type="entry name" value="HipA_Ser/Thr_kinase"/>
</dbReference>
<dbReference type="Gene3D" id="1.10.1070.20">
    <property type="match status" value="1"/>
</dbReference>
<dbReference type="PANTHER" id="PTHR37419:SF8">
    <property type="entry name" value="TOXIN YJJJ"/>
    <property type="match status" value="1"/>
</dbReference>
<dbReference type="Pfam" id="PF13657">
    <property type="entry name" value="Couple_hipA"/>
    <property type="match status" value="1"/>
</dbReference>
<dbReference type="Pfam" id="PF07804">
    <property type="entry name" value="HipA_C"/>
    <property type="match status" value="1"/>
</dbReference>
<dbReference type="AlphaFoldDB" id="A0A2T4D6U7"/>
<keyword evidence="3" id="KW-0418">Kinase</keyword>
<dbReference type="GO" id="GO:0004674">
    <property type="term" value="F:protein serine/threonine kinase activity"/>
    <property type="evidence" value="ECO:0007669"/>
    <property type="project" value="TreeGrafter"/>
</dbReference>
<sequence length="362" mass="39786">MAFNPVPKLNVSRTLSSGAQIHVGVLAQNKQGVFFQYNQDYLARFENLSPFHLNFDGTVQPAPKLPHAGLHGVFADALPDGWGLLLQNRVFRKHGILPINITAMDRLAFVGQSALGALAFSPTSDYVEMKDETIQLDTLGLHAQALFDGETDEVLSELVASGSSGGARPKAQVYFTGDNYTQCRTQPQAHDHAWLVKFTSANLALGHEEGLCEAAYLTMALAAGLNPPEWQLLNAPERSGAEYWLALKRFDYLHNPDGTSGRLHLHSACGLLDADFRTPSMDYMDLIKATKILCKSPAMGQLQFKRAVFNLLVCNQDDHSKNWAFLQSDSGAWQPAPFYDVTFSPSPYGEHATSFAGFGRRP</sequence>
<dbReference type="EMBL" id="PYVF01000014">
    <property type="protein sequence ID" value="PTB89546.1"/>
    <property type="molecule type" value="Genomic_DNA"/>
</dbReference>
<accession>A0A2T4D6U7</accession>
<feature type="domain" description="HipA N-terminal subdomain 1" evidence="5">
    <location>
        <begin position="21"/>
        <end position="120"/>
    </location>
</feature>
<comment type="similarity">
    <text evidence="1">Belongs to the HipA Ser/Thr kinase family.</text>
</comment>